<organism evidence="10 11">
    <name type="scientific">Cladosporium halotolerans</name>
    <dbReference type="NCBI Taxonomy" id="1052096"/>
    <lineage>
        <taxon>Eukaryota</taxon>
        <taxon>Fungi</taxon>
        <taxon>Dikarya</taxon>
        <taxon>Ascomycota</taxon>
        <taxon>Pezizomycotina</taxon>
        <taxon>Dothideomycetes</taxon>
        <taxon>Dothideomycetidae</taxon>
        <taxon>Cladosporiales</taxon>
        <taxon>Cladosporiaceae</taxon>
        <taxon>Cladosporium</taxon>
    </lineage>
</organism>
<dbReference type="PANTHER" id="PTHR10030">
    <property type="entry name" value="ALPHA-L-FUCOSIDASE"/>
    <property type="match status" value="1"/>
</dbReference>
<dbReference type="Pfam" id="PF01120">
    <property type="entry name" value="Alpha_L_fucos"/>
    <property type="match status" value="1"/>
</dbReference>
<reference evidence="10 11" key="1">
    <citation type="journal article" date="2020" name="Microbiol. Resour. Announc.">
        <title>Draft Genome Sequence of a Cladosporium Species Isolated from the Mesophotic Ascidian Didemnum maculosum.</title>
        <authorList>
            <person name="Gioti A."/>
            <person name="Siaperas R."/>
            <person name="Nikolaivits E."/>
            <person name="Le Goff G."/>
            <person name="Ouazzani J."/>
            <person name="Kotoulas G."/>
            <person name="Topakas E."/>
        </authorList>
    </citation>
    <scope>NUCLEOTIDE SEQUENCE [LARGE SCALE GENOMIC DNA]</scope>
    <source>
        <strain evidence="10 11">TM138-S3</strain>
    </source>
</reference>
<dbReference type="GO" id="GO:0016139">
    <property type="term" value="P:glycoside catabolic process"/>
    <property type="evidence" value="ECO:0007669"/>
    <property type="project" value="TreeGrafter"/>
</dbReference>
<keyword evidence="4 8" id="KW-0732">Signal</keyword>
<name>A0AB34KEW0_9PEZI</name>
<evidence type="ECO:0000256" key="8">
    <source>
        <dbReference type="SAM" id="SignalP"/>
    </source>
</evidence>
<dbReference type="InterPro" id="IPR017853">
    <property type="entry name" value="GH"/>
</dbReference>
<dbReference type="EC" id="3.2.1.51" evidence="3"/>
<dbReference type="AlphaFoldDB" id="A0AB34KEW0"/>
<feature type="domain" description="Glycoside hydrolase family 29 N-terminal" evidence="9">
    <location>
        <begin position="340"/>
        <end position="695"/>
    </location>
</feature>
<proteinExistence type="inferred from homology"/>
<evidence type="ECO:0000313" key="10">
    <source>
        <dbReference type="EMBL" id="KAL1583213.1"/>
    </source>
</evidence>
<gene>
    <name evidence="10" type="ORF">WHR41_07945</name>
</gene>
<evidence type="ECO:0000259" key="9">
    <source>
        <dbReference type="Pfam" id="PF01120"/>
    </source>
</evidence>
<dbReference type="PANTHER" id="PTHR10030:SF37">
    <property type="entry name" value="ALPHA-L-FUCOSIDASE-RELATED"/>
    <property type="match status" value="1"/>
</dbReference>
<dbReference type="InterPro" id="IPR016286">
    <property type="entry name" value="FUC_metazoa-typ"/>
</dbReference>
<feature type="chain" id="PRO_5044336624" description="alpha-L-fucosidase" evidence="8">
    <location>
        <begin position="17"/>
        <end position="827"/>
    </location>
</feature>
<comment type="similarity">
    <text evidence="2">Belongs to the glycosyl hydrolase 29 family.</text>
</comment>
<feature type="signal peptide" evidence="8">
    <location>
        <begin position="1"/>
        <end position="16"/>
    </location>
</feature>
<comment type="caution">
    <text evidence="10">The sequence shown here is derived from an EMBL/GenBank/DDBJ whole genome shotgun (WGS) entry which is preliminary data.</text>
</comment>
<dbReference type="InterPro" id="IPR000933">
    <property type="entry name" value="Glyco_hydro_29"/>
</dbReference>
<feature type="region of interest" description="Disordered" evidence="7">
    <location>
        <begin position="801"/>
        <end position="827"/>
    </location>
</feature>
<dbReference type="SMART" id="SM00812">
    <property type="entry name" value="Alpha_L_fucos"/>
    <property type="match status" value="1"/>
</dbReference>
<dbReference type="SUPFAM" id="SSF51445">
    <property type="entry name" value="(Trans)glycosidases"/>
    <property type="match status" value="1"/>
</dbReference>
<keyword evidence="11" id="KW-1185">Reference proteome</keyword>
<evidence type="ECO:0000256" key="7">
    <source>
        <dbReference type="SAM" id="MobiDB-lite"/>
    </source>
</evidence>
<dbReference type="GO" id="GO:0006004">
    <property type="term" value="P:fucose metabolic process"/>
    <property type="evidence" value="ECO:0007669"/>
    <property type="project" value="InterPro"/>
</dbReference>
<dbReference type="InterPro" id="IPR057739">
    <property type="entry name" value="Glyco_hydro_29_N"/>
</dbReference>
<dbReference type="Proteomes" id="UP000803884">
    <property type="component" value="Unassembled WGS sequence"/>
</dbReference>
<protein>
    <recommendedName>
        <fullName evidence="3">alpha-L-fucosidase</fullName>
        <ecNumber evidence="3">3.2.1.51</ecNumber>
    </recommendedName>
</protein>
<evidence type="ECO:0000256" key="3">
    <source>
        <dbReference type="ARBA" id="ARBA00012662"/>
    </source>
</evidence>
<dbReference type="GO" id="GO:0004560">
    <property type="term" value="F:alpha-L-fucosidase activity"/>
    <property type="evidence" value="ECO:0007669"/>
    <property type="project" value="UniProtKB-EC"/>
</dbReference>
<evidence type="ECO:0000256" key="4">
    <source>
        <dbReference type="ARBA" id="ARBA00022729"/>
    </source>
</evidence>
<dbReference type="RefSeq" id="XP_069226320.1">
    <property type="nucleotide sequence ID" value="XM_069376549.1"/>
</dbReference>
<keyword evidence="6" id="KW-0326">Glycosidase</keyword>
<dbReference type="GeneID" id="96009387"/>
<evidence type="ECO:0000313" key="11">
    <source>
        <dbReference type="Proteomes" id="UP000803884"/>
    </source>
</evidence>
<evidence type="ECO:0000256" key="2">
    <source>
        <dbReference type="ARBA" id="ARBA00007951"/>
    </source>
</evidence>
<dbReference type="PRINTS" id="PR00741">
    <property type="entry name" value="GLHYDRLASE29"/>
</dbReference>
<accession>A0AB34KEW0</accession>
<keyword evidence="5" id="KW-0378">Hydrolase</keyword>
<dbReference type="EMBL" id="JAAQHG020000038">
    <property type="protein sequence ID" value="KAL1583213.1"/>
    <property type="molecule type" value="Genomic_DNA"/>
</dbReference>
<dbReference type="Gene3D" id="3.20.20.80">
    <property type="entry name" value="Glycosidases"/>
    <property type="match status" value="1"/>
</dbReference>
<evidence type="ECO:0000256" key="5">
    <source>
        <dbReference type="ARBA" id="ARBA00022801"/>
    </source>
</evidence>
<comment type="function">
    <text evidence="1">Alpha-L-fucosidase is responsible for hydrolyzing the alpha-1,6-linked fucose joined to the reducing-end N-acetylglucosamine of the carbohydrate moieties of glycoproteins.</text>
</comment>
<evidence type="ECO:0000256" key="6">
    <source>
        <dbReference type="ARBA" id="ARBA00023295"/>
    </source>
</evidence>
<sequence length="827" mass="90108">MLPFNFLIGLLPICLAQEGLVINPKNADDNGNGEDRGSLTLDISDLVDNRAFAMSPGDANFDGMHSGYPAQYLPASELTYSGVKYNFPQYRQSGNDNVLAQGQIITPAKGRYVSVHILAAAESAIATGFVNTTYADNSTASSPILIDPYKDWPYPYGGDLIFPYTLTNSSIDFNRSMIFQSVVWLDSSKELTSLQLPNVTSGAAGDPGGASEETRLHIFAVTLVPATSSGIALEVQYARSTQMWMEGTNKTQIVEAVINNVGEDWILANNSVRVTVDSPGLTTVEPGVINRLRPGDQARVQVGVINVNGTTAGTQGQATLNVLGRGVKATHSFNATYGISSYDASYESIYGHESPTWFGQSGKYGIFIHWGVYAVPGWGNSGDNESYAEWYWWSQNNGPGNKDQTYEYHLETYGPDVVYDDFIQNFTASVFDPKAWVDLFADAGAQYFVQVSKHHDGYAIFDLPSNVSNRTSVALTPHRNLLKEIFDAADQYQPHLHKGTYYSLPEWFHPDYKEYGFGSWPGGNATNTYTNESLTYEGYVSVDDYLTDIILPEMQTLADMGTEIMWCDIGGPNLTAEFAASYFNDAAARGKQVLLNNRCGLPGDFDTPEYARYDAVQVRKWESNLGMDPYSYGYNRATPEEAYIKPGEIVTSLVDIVSKNGNFLLDIGPTANGTIIEIEQRNLRAAGAWIKDHAEAIFNTTYWAITPEEGQAVRFTQNADAFYITALYPPNGTLVLDSPVPYVGGDQVTVVGGNRSGEVVPSKLLGNGSLGLTISEEVRDADQYAWVFKIGFGGVDTVNGTNSTPSATGQPVAEQTTSSAGQTGPLL</sequence>
<evidence type="ECO:0000256" key="1">
    <source>
        <dbReference type="ARBA" id="ARBA00004071"/>
    </source>
</evidence>